<dbReference type="EMBL" id="QRVA01000006">
    <property type="protein sequence ID" value="RGS18007.1"/>
    <property type="molecule type" value="Genomic_DNA"/>
</dbReference>
<evidence type="ECO:0000313" key="2">
    <source>
        <dbReference type="Proteomes" id="UP000283872"/>
    </source>
</evidence>
<reference evidence="1 2" key="1">
    <citation type="submission" date="2018-08" db="EMBL/GenBank/DDBJ databases">
        <title>A genome reference for cultivated species of the human gut microbiota.</title>
        <authorList>
            <person name="Zou Y."/>
            <person name="Xue W."/>
            <person name="Luo G."/>
        </authorList>
    </citation>
    <scope>NUCLEOTIDE SEQUENCE [LARGE SCALE GENOMIC DNA]</scope>
    <source>
        <strain evidence="1 2">AF24-12</strain>
    </source>
</reference>
<organism evidence="1 2">
    <name type="scientific">Segatella copri</name>
    <dbReference type="NCBI Taxonomy" id="165179"/>
    <lineage>
        <taxon>Bacteria</taxon>
        <taxon>Pseudomonadati</taxon>
        <taxon>Bacteroidota</taxon>
        <taxon>Bacteroidia</taxon>
        <taxon>Bacteroidales</taxon>
        <taxon>Prevotellaceae</taxon>
        <taxon>Segatella</taxon>
    </lineage>
</organism>
<gene>
    <name evidence="1" type="ORF">DWY11_04285</name>
</gene>
<dbReference type="RefSeq" id="WP_117587013.1">
    <property type="nucleotide sequence ID" value="NZ_QRVA01000006.1"/>
</dbReference>
<name>A0A3E5E240_9BACT</name>
<dbReference type="Proteomes" id="UP000283872">
    <property type="component" value="Unassembled WGS sequence"/>
</dbReference>
<sequence length="105" mass="12462">MEVKIGKGLLSQIEKPFESSNNKITLDDLVKFLKEMDEQYNHKVNTEREYYARLIRKDGKVRNVLVVENKKEAEAWNPKFYYYKETDNGIIPASYDDIINQFSKH</sequence>
<protein>
    <submittedName>
        <fullName evidence="1">Uncharacterized protein</fullName>
    </submittedName>
</protein>
<dbReference type="AlphaFoldDB" id="A0A3E5E240"/>
<evidence type="ECO:0000313" key="1">
    <source>
        <dbReference type="EMBL" id="RGS18007.1"/>
    </source>
</evidence>
<comment type="caution">
    <text evidence="1">The sequence shown here is derived from an EMBL/GenBank/DDBJ whole genome shotgun (WGS) entry which is preliminary data.</text>
</comment>
<proteinExistence type="predicted"/>
<accession>A0A3E5E240</accession>